<evidence type="ECO:0000313" key="2">
    <source>
        <dbReference type="Proteomes" id="UP000249304"/>
    </source>
</evidence>
<sequence length="203" mass="21835">MSSRQHLYDLLESHWPAIADGLAAVWSEGAGVGEVARRLGADPDSATEVTLADLSVGFDGENIPGDYDGILLVGEFAERGAWTLTLQIQWSDVVEPWALESLSRDGGRAVGVSWRGGTGYRIYYAQDGEVMANSSMTMIPAILAAYGEGLEPEPDWEIPGTQGCPIAQMVTTSLVIIGRVTGEEISAEWLRTPHTRYLIPGNA</sequence>
<gene>
    <name evidence="1" type="ORF">C1J01_20330</name>
</gene>
<dbReference type="OrthoDB" id="3526760at2"/>
<evidence type="ECO:0000313" key="1">
    <source>
        <dbReference type="EMBL" id="PZG16619.1"/>
    </source>
</evidence>
<reference evidence="1 2" key="1">
    <citation type="submission" date="2018-01" db="EMBL/GenBank/DDBJ databases">
        <title>Draft genome sequence of Nonomuraea sp. KC333.</title>
        <authorList>
            <person name="Sahin N."/>
            <person name="Saygin H."/>
            <person name="Ay H."/>
        </authorList>
    </citation>
    <scope>NUCLEOTIDE SEQUENCE [LARGE SCALE GENOMIC DNA]</scope>
    <source>
        <strain evidence="1 2">KC333</strain>
    </source>
</reference>
<dbReference type="EMBL" id="POUD01000081">
    <property type="protein sequence ID" value="PZG16619.1"/>
    <property type="molecule type" value="Genomic_DNA"/>
</dbReference>
<dbReference type="AlphaFoldDB" id="A0A2W2EI86"/>
<comment type="caution">
    <text evidence="1">The sequence shown here is derived from an EMBL/GenBank/DDBJ whole genome shotgun (WGS) entry which is preliminary data.</text>
</comment>
<name>A0A2W2EI86_9ACTN</name>
<dbReference type="Proteomes" id="UP000249304">
    <property type="component" value="Unassembled WGS sequence"/>
</dbReference>
<proteinExistence type="predicted"/>
<accession>A0A2W2EI86</accession>
<protein>
    <submittedName>
        <fullName evidence="1">Uncharacterized protein</fullName>
    </submittedName>
</protein>
<organism evidence="1 2">
    <name type="scientific">Nonomuraea aridisoli</name>
    <dbReference type="NCBI Taxonomy" id="2070368"/>
    <lineage>
        <taxon>Bacteria</taxon>
        <taxon>Bacillati</taxon>
        <taxon>Actinomycetota</taxon>
        <taxon>Actinomycetes</taxon>
        <taxon>Streptosporangiales</taxon>
        <taxon>Streptosporangiaceae</taxon>
        <taxon>Nonomuraea</taxon>
    </lineage>
</organism>
<keyword evidence="2" id="KW-1185">Reference proteome</keyword>
<dbReference type="RefSeq" id="WP_111180575.1">
    <property type="nucleotide sequence ID" value="NZ_POUD01000081.1"/>
</dbReference>